<reference evidence="1 2" key="1">
    <citation type="submission" date="2019-01" db="EMBL/GenBank/DDBJ databases">
        <title>A chromosome-scale genome assembly of the yellow perch, Perca flavescens.</title>
        <authorList>
            <person name="Feron R."/>
            <person name="Morvezen R."/>
            <person name="Bestin A."/>
            <person name="Haffray P."/>
            <person name="Klopp C."/>
            <person name="Zahm M."/>
            <person name="Cabau C."/>
            <person name="Roques C."/>
            <person name="Donnadieu C."/>
            <person name="Bouchez O."/>
            <person name="Christie M."/>
            <person name="Larson W."/>
            <person name="Guiguen Y."/>
        </authorList>
    </citation>
    <scope>NUCLEOTIDE SEQUENCE [LARGE SCALE GENOMIC DNA]</scope>
    <source>
        <strain evidence="1">YP-PL-M2</strain>
        <tissue evidence="1">Blood</tissue>
    </source>
</reference>
<comment type="caution">
    <text evidence="1">The sequence shown here is derived from an EMBL/GenBank/DDBJ whole genome shotgun (WGS) entry which is preliminary data.</text>
</comment>
<dbReference type="AlphaFoldDB" id="A0A484C7G7"/>
<dbReference type="EMBL" id="SCKG01000019">
    <property type="protein sequence ID" value="TDG99889.1"/>
    <property type="molecule type" value="Genomic_DNA"/>
</dbReference>
<evidence type="ECO:0000313" key="1">
    <source>
        <dbReference type="EMBL" id="TDG99889.1"/>
    </source>
</evidence>
<gene>
    <name evidence="1" type="ORF">EPR50_G00198760</name>
</gene>
<proteinExistence type="predicted"/>
<sequence length="75" mass="8753">MKLFSMSNEIFRLCFQSISLDRIFKGYVIFSKHDLSDRAEASAAWPGKTFTCRLADFPQVRTISPIYRLNTLRVF</sequence>
<evidence type="ECO:0000313" key="2">
    <source>
        <dbReference type="Proteomes" id="UP000295070"/>
    </source>
</evidence>
<keyword evidence="2" id="KW-1185">Reference proteome</keyword>
<dbReference type="Proteomes" id="UP000295070">
    <property type="component" value="Chromosome 19"/>
</dbReference>
<organism evidence="1 2">
    <name type="scientific">Perca flavescens</name>
    <name type="common">American yellow perch</name>
    <name type="synonym">Morone flavescens</name>
    <dbReference type="NCBI Taxonomy" id="8167"/>
    <lineage>
        <taxon>Eukaryota</taxon>
        <taxon>Metazoa</taxon>
        <taxon>Chordata</taxon>
        <taxon>Craniata</taxon>
        <taxon>Vertebrata</taxon>
        <taxon>Euteleostomi</taxon>
        <taxon>Actinopterygii</taxon>
        <taxon>Neopterygii</taxon>
        <taxon>Teleostei</taxon>
        <taxon>Neoteleostei</taxon>
        <taxon>Acanthomorphata</taxon>
        <taxon>Eupercaria</taxon>
        <taxon>Perciformes</taxon>
        <taxon>Percoidei</taxon>
        <taxon>Percidae</taxon>
        <taxon>Percinae</taxon>
        <taxon>Perca</taxon>
    </lineage>
</organism>
<accession>A0A484C7G7</accession>
<protein>
    <submittedName>
        <fullName evidence="1">Uncharacterized protein</fullName>
    </submittedName>
</protein>
<name>A0A484C7G7_PERFV</name>